<dbReference type="Pfam" id="PF13966">
    <property type="entry name" value="zf-RVT"/>
    <property type="match status" value="1"/>
</dbReference>
<dbReference type="Proteomes" id="UP001457282">
    <property type="component" value="Unassembled WGS sequence"/>
</dbReference>
<reference evidence="2 3" key="1">
    <citation type="journal article" date="2023" name="G3 (Bethesda)">
        <title>A chromosome-length genome assembly and annotation of blackberry (Rubus argutus, cv. 'Hillquist').</title>
        <authorList>
            <person name="Bruna T."/>
            <person name="Aryal R."/>
            <person name="Dudchenko O."/>
            <person name="Sargent D.J."/>
            <person name="Mead D."/>
            <person name="Buti M."/>
            <person name="Cavallini A."/>
            <person name="Hytonen T."/>
            <person name="Andres J."/>
            <person name="Pham M."/>
            <person name="Weisz D."/>
            <person name="Mascagni F."/>
            <person name="Usai G."/>
            <person name="Natali L."/>
            <person name="Bassil N."/>
            <person name="Fernandez G.E."/>
            <person name="Lomsadze A."/>
            <person name="Armour M."/>
            <person name="Olukolu B."/>
            <person name="Poorten T."/>
            <person name="Britton C."/>
            <person name="Davik J."/>
            <person name="Ashrafi H."/>
            <person name="Aiden E.L."/>
            <person name="Borodovsky M."/>
            <person name="Worthington M."/>
        </authorList>
    </citation>
    <scope>NUCLEOTIDE SEQUENCE [LARGE SCALE GENOMIC DNA]</scope>
    <source>
        <strain evidence="2">PI 553951</strain>
    </source>
</reference>
<proteinExistence type="predicted"/>
<protein>
    <recommendedName>
        <fullName evidence="1">Reverse transcriptase zinc-binding domain-containing protein</fullName>
    </recommendedName>
</protein>
<evidence type="ECO:0000259" key="1">
    <source>
        <dbReference type="Pfam" id="PF13966"/>
    </source>
</evidence>
<evidence type="ECO:0000313" key="3">
    <source>
        <dbReference type="Proteomes" id="UP001457282"/>
    </source>
</evidence>
<sequence>MVCSLIDWDRNVWDLSHINQFIDQDACKHIGMIPIGDGSGSDRLVWPWNTNGVYSVKSGYHWHHSRKFKAIPNNNHHSHQASTLFWKLIWSINNIPKIRNFFWRAVSKATSTLLNLYRRRLAASPMCPLCSSYEESMEHILLLVLGWNWYGLAPLGTGN</sequence>
<comment type="caution">
    <text evidence="2">The sequence shown here is derived from an EMBL/GenBank/DDBJ whole genome shotgun (WGS) entry which is preliminary data.</text>
</comment>
<dbReference type="AlphaFoldDB" id="A0AAW1VVJ2"/>
<accession>A0AAW1VVJ2</accession>
<feature type="domain" description="Reverse transcriptase zinc-binding" evidence="1">
    <location>
        <begin position="75"/>
        <end position="142"/>
    </location>
</feature>
<keyword evidence="3" id="KW-1185">Reference proteome</keyword>
<organism evidence="2 3">
    <name type="scientific">Rubus argutus</name>
    <name type="common">Southern blackberry</name>
    <dbReference type="NCBI Taxonomy" id="59490"/>
    <lineage>
        <taxon>Eukaryota</taxon>
        <taxon>Viridiplantae</taxon>
        <taxon>Streptophyta</taxon>
        <taxon>Embryophyta</taxon>
        <taxon>Tracheophyta</taxon>
        <taxon>Spermatophyta</taxon>
        <taxon>Magnoliopsida</taxon>
        <taxon>eudicotyledons</taxon>
        <taxon>Gunneridae</taxon>
        <taxon>Pentapetalae</taxon>
        <taxon>rosids</taxon>
        <taxon>fabids</taxon>
        <taxon>Rosales</taxon>
        <taxon>Rosaceae</taxon>
        <taxon>Rosoideae</taxon>
        <taxon>Rosoideae incertae sedis</taxon>
        <taxon>Rubus</taxon>
    </lineage>
</organism>
<name>A0AAW1VVJ2_RUBAR</name>
<dbReference type="InterPro" id="IPR026960">
    <property type="entry name" value="RVT-Znf"/>
</dbReference>
<evidence type="ECO:0000313" key="2">
    <source>
        <dbReference type="EMBL" id="KAK9911865.1"/>
    </source>
</evidence>
<dbReference type="EMBL" id="JBEDUW010000007">
    <property type="protein sequence ID" value="KAK9911865.1"/>
    <property type="molecule type" value="Genomic_DNA"/>
</dbReference>
<gene>
    <name evidence="2" type="ORF">M0R45_035747</name>
</gene>